<evidence type="ECO:0000259" key="1">
    <source>
        <dbReference type="PROSITE" id="PS50404"/>
    </source>
</evidence>
<feature type="domain" description="GST N-terminal" evidence="1">
    <location>
        <begin position="2"/>
        <end position="79"/>
    </location>
</feature>
<dbReference type="AlphaFoldDB" id="A0A1I7RYX4"/>
<dbReference type="GO" id="GO:0004364">
    <property type="term" value="F:glutathione transferase activity"/>
    <property type="evidence" value="ECO:0007669"/>
    <property type="project" value="UniProtKB-ARBA"/>
</dbReference>
<dbReference type="Gene3D" id="3.40.30.10">
    <property type="entry name" value="Glutaredoxin"/>
    <property type="match status" value="1"/>
</dbReference>
<dbReference type="SFLD" id="SFLDG01205">
    <property type="entry name" value="AMPS.1"/>
    <property type="match status" value="1"/>
</dbReference>
<dbReference type="Gene3D" id="1.20.1050.10">
    <property type="match status" value="1"/>
</dbReference>
<proteinExistence type="predicted"/>
<dbReference type="PROSITE" id="PS50405">
    <property type="entry name" value="GST_CTER"/>
    <property type="match status" value="1"/>
</dbReference>
<evidence type="ECO:0000313" key="4">
    <source>
        <dbReference type="Proteomes" id="UP000095284"/>
    </source>
</evidence>
<reference evidence="3" key="2">
    <citation type="submission" date="2020-09" db="EMBL/GenBank/DDBJ databases">
        <authorList>
            <person name="Kikuchi T."/>
        </authorList>
    </citation>
    <scope>NUCLEOTIDE SEQUENCE</scope>
    <source>
        <strain evidence="3">Ka4C1</strain>
    </source>
</reference>
<name>A0A1I7RYX4_BURXY</name>
<dbReference type="WBParaSite" id="BXY_0594200.1">
    <property type="protein sequence ID" value="BXY_0594200.1"/>
    <property type="gene ID" value="BXY_0594200"/>
</dbReference>
<dbReference type="SFLD" id="SFLDS00019">
    <property type="entry name" value="Glutathione_Transferase_(cytos"/>
    <property type="match status" value="1"/>
</dbReference>
<dbReference type="SUPFAM" id="SSF52833">
    <property type="entry name" value="Thioredoxin-like"/>
    <property type="match status" value="1"/>
</dbReference>
<dbReference type="SMR" id="A0A1I7RYX4"/>
<dbReference type="InterPro" id="IPR036282">
    <property type="entry name" value="Glutathione-S-Trfase_C_sf"/>
</dbReference>
<evidence type="ECO:0000313" key="6">
    <source>
        <dbReference type="WBParaSite" id="BXY_0594200.1"/>
    </source>
</evidence>
<sequence>MPQYGLHYMDSRGLCEPLRLCLHYAGIPFEDIRYSAPEFAKFKELYPGITVPALFVDGKMLTQSGSILRYIGRFTGLNGKDSWEEAKADETCQFSHDYILAHLKYLLHRAGIKPIESAEEIDVAYAEFIPPATKALEFFAKMLEGTGNGYVLKSGITYADFFVQNYVTTLRKLDDKLVAKYPIVVEHFEKIQKLPQIKDYMANRKETVN</sequence>
<dbReference type="GO" id="GO:0006749">
    <property type="term" value="P:glutathione metabolic process"/>
    <property type="evidence" value="ECO:0007669"/>
    <property type="project" value="TreeGrafter"/>
</dbReference>
<dbReference type="PANTHER" id="PTHR11571">
    <property type="entry name" value="GLUTATHIONE S-TRANSFERASE"/>
    <property type="match status" value="1"/>
</dbReference>
<reference evidence="6" key="1">
    <citation type="submission" date="2016-11" db="UniProtKB">
        <authorList>
            <consortium name="WormBaseParasite"/>
        </authorList>
    </citation>
    <scope>IDENTIFICATION</scope>
</reference>
<dbReference type="PROSITE" id="PS50404">
    <property type="entry name" value="GST_NTER"/>
    <property type="match status" value="1"/>
</dbReference>
<dbReference type="EMBL" id="CAJFDI010000002">
    <property type="protein sequence ID" value="CAD5213235.1"/>
    <property type="molecule type" value="Genomic_DNA"/>
</dbReference>
<evidence type="ECO:0000313" key="3">
    <source>
        <dbReference type="EMBL" id="CAD5213235.1"/>
    </source>
</evidence>
<dbReference type="Proteomes" id="UP000582659">
    <property type="component" value="Unassembled WGS sequence"/>
</dbReference>
<keyword evidence="5" id="KW-1185">Reference proteome</keyword>
<dbReference type="InterPro" id="IPR004046">
    <property type="entry name" value="GST_C"/>
</dbReference>
<dbReference type="Pfam" id="PF13409">
    <property type="entry name" value="GST_N_2"/>
    <property type="match status" value="1"/>
</dbReference>
<dbReference type="InterPro" id="IPR004045">
    <property type="entry name" value="Glutathione_S-Trfase_N"/>
</dbReference>
<dbReference type="InterPro" id="IPR040079">
    <property type="entry name" value="Glutathione_S-Trfase"/>
</dbReference>
<dbReference type="SFLD" id="SFLDG00363">
    <property type="entry name" value="AMPS_(cytGST):_Alpha-__Mu-__Pi"/>
    <property type="match status" value="1"/>
</dbReference>
<evidence type="ECO:0000259" key="2">
    <source>
        <dbReference type="PROSITE" id="PS50405"/>
    </source>
</evidence>
<dbReference type="InterPro" id="IPR050213">
    <property type="entry name" value="GST_superfamily"/>
</dbReference>
<dbReference type="InterPro" id="IPR010987">
    <property type="entry name" value="Glutathione-S-Trfase_C-like"/>
</dbReference>
<dbReference type="Proteomes" id="UP000095284">
    <property type="component" value="Unplaced"/>
</dbReference>
<dbReference type="EMBL" id="CAJFCV020000002">
    <property type="protein sequence ID" value="CAG9092076.1"/>
    <property type="molecule type" value="Genomic_DNA"/>
</dbReference>
<dbReference type="Proteomes" id="UP000659654">
    <property type="component" value="Unassembled WGS sequence"/>
</dbReference>
<dbReference type="eggNOG" id="KOG1695">
    <property type="taxonomic scope" value="Eukaryota"/>
</dbReference>
<organism evidence="4 6">
    <name type="scientific">Bursaphelenchus xylophilus</name>
    <name type="common">Pinewood nematode worm</name>
    <name type="synonym">Aphelenchoides xylophilus</name>
    <dbReference type="NCBI Taxonomy" id="6326"/>
    <lineage>
        <taxon>Eukaryota</taxon>
        <taxon>Metazoa</taxon>
        <taxon>Ecdysozoa</taxon>
        <taxon>Nematoda</taxon>
        <taxon>Chromadorea</taxon>
        <taxon>Rhabditida</taxon>
        <taxon>Tylenchina</taxon>
        <taxon>Tylenchomorpha</taxon>
        <taxon>Aphelenchoidea</taxon>
        <taxon>Aphelenchoididae</taxon>
        <taxon>Bursaphelenchus</taxon>
    </lineage>
</organism>
<dbReference type="InterPro" id="IPR036249">
    <property type="entry name" value="Thioredoxin-like_sf"/>
</dbReference>
<protein>
    <submittedName>
        <fullName evidence="3">(pine wood nematode) hypothetical protein</fullName>
    </submittedName>
</protein>
<dbReference type="CDD" id="cd03039">
    <property type="entry name" value="GST_N_Sigma_like"/>
    <property type="match status" value="1"/>
</dbReference>
<feature type="domain" description="GST C-terminal" evidence="2">
    <location>
        <begin position="81"/>
        <end position="209"/>
    </location>
</feature>
<gene>
    <name evidence="3" type="ORF">BXYJ_LOCUS2906</name>
</gene>
<dbReference type="CDD" id="cd03192">
    <property type="entry name" value="GST_C_Sigma_like"/>
    <property type="match status" value="1"/>
</dbReference>
<dbReference type="Pfam" id="PF14497">
    <property type="entry name" value="GST_C_3"/>
    <property type="match status" value="1"/>
</dbReference>
<dbReference type="OrthoDB" id="414243at2759"/>
<dbReference type="SUPFAM" id="SSF47616">
    <property type="entry name" value="GST C-terminal domain-like"/>
    <property type="match status" value="1"/>
</dbReference>
<evidence type="ECO:0000313" key="5">
    <source>
        <dbReference type="Proteomes" id="UP000659654"/>
    </source>
</evidence>
<accession>A0A1I7RYX4</accession>